<dbReference type="GO" id="GO:0005576">
    <property type="term" value="C:extracellular region"/>
    <property type="evidence" value="ECO:0007669"/>
    <property type="project" value="TreeGrafter"/>
</dbReference>
<dbReference type="SUPFAM" id="SSF50630">
    <property type="entry name" value="Acid proteases"/>
    <property type="match status" value="1"/>
</dbReference>
<dbReference type="PANTHER" id="PTHR47967:SF66">
    <property type="entry name" value="ASPARTIC PROTEINASE CDR1-RELATED"/>
    <property type="match status" value="1"/>
</dbReference>
<protein>
    <recommendedName>
        <fullName evidence="3">Peptidase A1 domain-containing protein</fullName>
    </recommendedName>
</protein>
<dbReference type="InterPro" id="IPR051708">
    <property type="entry name" value="Plant_Aspart_Prot_A1"/>
</dbReference>
<dbReference type="AlphaFoldDB" id="A0AAV1APZ9"/>
<dbReference type="GO" id="GO:0008233">
    <property type="term" value="F:peptidase activity"/>
    <property type="evidence" value="ECO:0007669"/>
    <property type="project" value="UniProtKB-KW"/>
</dbReference>
<evidence type="ECO:0000313" key="4">
    <source>
        <dbReference type="EMBL" id="CAI8611796.1"/>
    </source>
</evidence>
<keyword evidence="2" id="KW-0378">Hydrolase</keyword>
<name>A0AAV1APZ9_VICFA</name>
<feature type="domain" description="Peptidase A1" evidence="3">
    <location>
        <begin position="1"/>
        <end position="135"/>
    </location>
</feature>
<evidence type="ECO:0000259" key="3">
    <source>
        <dbReference type="PROSITE" id="PS51767"/>
    </source>
</evidence>
<dbReference type="GO" id="GO:0006508">
    <property type="term" value="P:proteolysis"/>
    <property type="evidence" value="ECO:0007669"/>
    <property type="project" value="UniProtKB-KW"/>
</dbReference>
<evidence type="ECO:0000313" key="5">
    <source>
        <dbReference type="Proteomes" id="UP001157006"/>
    </source>
</evidence>
<dbReference type="EMBL" id="OX451740">
    <property type="protein sequence ID" value="CAI8611796.1"/>
    <property type="molecule type" value="Genomic_DNA"/>
</dbReference>
<proteinExistence type="predicted"/>
<organism evidence="4 5">
    <name type="scientific">Vicia faba</name>
    <name type="common">Broad bean</name>
    <name type="synonym">Faba vulgaris</name>
    <dbReference type="NCBI Taxonomy" id="3906"/>
    <lineage>
        <taxon>Eukaryota</taxon>
        <taxon>Viridiplantae</taxon>
        <taxon>Streptophyta</taxon>
        <taxon>Embryophyta</taxon>
        <taxon>Tracheophyta</taxon>
        <taxon>Spermatophyta</taxon>
        <taxon>Magnoliopsida</taxon>
        <taxon>eudicotyledons</taxon>
        <taxon>Gunneridae</taxon>
        <taxon>Pentapetalae</taxon>
        <taxon>rosids</taxon>
        <taxon>fabids</taxon>
        <taxon>Fabales</taxon>
        <taxon>Fabaceae</taxon>
        <taxon>Papilionoideae</taxon>
        <taxon>50 kb inversion clade</taxon>
        <taxon>NPAAA clade</taxon>
        <taxon>Hologalegina</taxon>
        <taxon>IRL clade</taxon>
        <taxon>Fabeae</taxon>
        <taxon>Vicia</taxon>
    </lineage>
</organism>
<accession>A0AAV1APZ9</accession>
<dbReference type="PANTHER" id="PTHR47967">
    <property type="entry name" value="OS07G0603500 PROTEIN-RELATED"/>
    <property type="match status" value="1"/>
</dbReference>
<reference evidence="4 5" key="1">
    <citation type="submission" date="2023-01" db="EMBL/GenBank/DDBJ databases">
        <authorList>
            <person name="Kreplak J."/>
        </authorList>
    </citation>
    <scope>NUCLEOTIDE SEQUENCE [LARGE SCALE GENOMIC DNA]</scope>
</reference>
<dbReference type="InterPro" id="IPR033121">
    <property type="entry name" value="PEPTIDASE_A1"/>
</dbReference>
<sequence length="142" mass="16529">MIKYEWFKLKGTNASTQNIIIDSGTTMMIFPHHFYNRLESAVRKVVKLERFHDHTDSYNLCYNTTSKQPNFPIITAHFSGADVKLYSINTFVPFYKGVMCFAFRGSRYDISIFGNLQQLNFLIGYDLNRQIVSFKPSDCTKL</sequence>
<gene>
    <name evidence="4" type="ORF">VFH_V003600</name>
</gene>
<dbReference type="Proteomes" id="UP001157006">
    <property type="component" value="Chromosome 5"/>
</dbReference>
<evidence type="ECO:0000256" key="1">
    <source>
        <dbReference type="ARBA" id="ARBA00022670"/>
    </source>
</evidence>
<dbReference type="InterPro" id="IPR021109">
    <property type="entry name" value="Peptidase_aspartic_dom_sf"/>
</dbReference>
<evidence type="ECO:0000256" key="2">
    <source>
        <dbReference type="ARBA" id="ARBA00022801"/>
    </source>
</evidence>
<keyword evidence="1" id="KW-0645">Protease</keyword>
<dbReference type="Pfam" id="PF14541">
    <property type="entry name" value="TAXi_C"/>
    <property type="match status" value="1"/>
</dbReference>
<dbReference type="PROSITE" id="PS51767">
    <property type="entry name" value="PEPTIDASE_A1"/>
    <property type="match status" value="1"/>
</dbReference>
<dbReference type="InterPro" id="IPR032799">
    <property type="entry name" value="TAXi_C"/>
</dbReference>
<keyword evidence="5" id="KW-1185">Reference proteome</keyword>
<dbReference type="Gene3D" id="2.40.70.10">
    <property type="entry name" value="Acid Proteases"/>
    <property type="match status" value="1"/>
</dbReference>